<evidence type="ECO:0000259" key="8">
    <source>
        <dbReference type="Pfam" id="PF25967"/>
    </source>
</evidence>
<feature type="chain" id="PRO_5007060663" evidence="4">
    <location>
        <begin position="21"/>
        <end position="373"/>
    </location>
</feature>
<dbReference type="Pfam" id="PF25876">
    <property type="entry name" value="HH_MFP_RND"/>
    <property type="match status" value="1"/>
</dbReference>
<feature type="domain" description="Multidrug resistance protein MdtA-like beta-barrel" evidence="7">
    <location>
        <begin position="204"/>
        <end position="288"/>
    </location>
</feature>
<feature type="signal peptide" evidence="4">
    <location>
        <begin position="1"/>
        <end position="20"/>
    </location>
</feature>
<dbReference type="RefSeq" id="WP_059310277.1">
    <property type="nucleotide sequence ID" value="NZ_LRCR01000003.1"/>
</dbReference>
<dbReference type="PROSITE" id="PS51257">
    <property type="entry name" value="PROKAR_LIPOPROTEIN"/>
    <property type="match status" value="1"/>
</dbReference>
<protein>
    <submittedName>
        <fullName evidence="9">Efflux transporter periplasmic adaptor subunit</fullName>
    </submittedName>
</protein>
<comment type="subcellular location">
    <subcellularLocation>
        <location evidence="1">Cell inner membrane</location>
        <topology evidence="1">Lipid-anchor</topology>
    </subcellularLocation>
</comment>
<dbReference type="OrthoDB" id="9800613at2"/>
<dbReference type="Pfam" id="PF25917">
    <property type="entry name" value="BSH_RND"/>
    <property type="match status" value="1"/>
</dbReference>
<evidence type="ECO:0000256" key="2">
    <source>
        <dbReference type="ARBA" id="ARBA00009477"/>
    </source>
</evidence>
<feature type="region of interest" description="Disordered" evidence="3">
    <location>
        <begin position="129"/>
        <end position="153"/>
    </location>
</feature>
<evidence type="ECO:0000256" key="4">
    <source>
        <dbReference type="SAM" id="SignalP"/>
    </source>
</evidence>
<dbReference type="FunFam" id="2.40.420.20:FF:000001">
    <property type="entry name" value="Efflux RND transporter periplasmic adaptor subunit"/>
    <property type="match status" value="1"/>
</dbReference>
<evidence type="ECO:0000259" key="7">
    <source>
        <dbReference type="Pfam" id="PF25944"/>
    </source>
</evidence>
<dbReference type="GO" id="GO:0015721">
    <property type="term" value="P:bile acid and bile salt transport"/>
    <property type="evidence" value="ECO:0007669"/>
    <property type="project" value="TreeGrafter"/>
</dbReference>
<dbReference type="GO" id="GO:0046677">
    <property type="term" value="P:response to antibiotic"/>
    <property type="evidence" value="ECO:0007669"/>
    <property type="project" value="TreeGrafter"/>
</dbReference>
<feature type="domain" description="Multidrug resistance protein MdtA-like C-terminal permuted SH3" evidence="8">
    <location>
        <begin position="292"/>
        <end position="354"/>
    </location>
</feature>
<dbReference type="Gene3D" id="1.10.287.470">
    <property type="entry name" value="Helix hairpin bin"/>
    <property type="match status" value="1"/>
</dbReference>
<dbReference type="GO" id="GO:0005886">
    <property type="term" value="C:plasma membrane"/>
    <property type="evidence" value="ECO:0007669"/>
    <property type="project" value="UniProtKB-SubCell"/>
</dbReference>
<proteinExistence type="inferred from homology"/>
<dbReference type="InterPro" id="IPR058627">
    <property type="entry name" value="MdtA-like_C"/>
</dbReference>
<dbReference type="Gene3D" id="2.40.50.100">
    <property type="match status" value="1"/>
</dbReference>
<dbReference type="InterPro" id="IPR058626">
    <property type="entry name" value="MdtA-like_b-barrel"/>
</dbReference>
<comment type="similarity">
    <text evidence="2">Belongs to the membrane fusion protein (MFP) (TC 8.A.1) family.</text>
</comment>
<name>A0A0X4EW18_9ENTR</name>
<dbReference type="InterPro" id="IPR006143">
    <property type="entry name" value="RND_pump_MFP"/>
</dbReference>
<dbReference type="GO" id="GO:0022857">
    <property type="term" value="F:transmembrane transporter activity"/>
    <property type="evidence" value="ECO:0007669"/>
    <property type="project" value="InterPro"/>
</dbReference>
<sequence length="373" mass="39454">MKTITTSIAALFLLTGCDNAQTSAPQHPLPEVGIVTLMSQPVSVVSELTGRTTATMSAEVRPQVGGIIQKRLFTEGDTVKAGQALYQIDPSSYRAAFDEAAAALKQAQALVQADCQKARRYAQLVKDDGVSRQDAEDAKSTCSQDKASVESKKAAQESARINLNWTTVTAPIAGRIGISSVTPGALVTAQQDTALATIRGLDSMYVDLTRSSADLLRLRKQTLASNSDTLSVSLILEDGSTYGEKGRLALTEVAVDESTGSVTLRAVFPNPQHQLLPGMFVRARVDEGVMDDAILAPQQGITRDAKGTATALVVNASNKVEQRQLETGDTYGDKWLVLSGLKAGDKLIVEGTDKVTAGQEVKAEEMKASGGNA</sequence>
<evidence type="ECO:0000313" key="10">
    <source>
        <dbReference type="Proteomes" id="UP000064715"/>
    </source>
</evidence>
<dbReference type="PANTHER" id="PTHR30158">
    <property type="entry name" value="ACRA/E-RELATED COMPONENT OF DRUG EFFLUX TRANSPORTER"/>
    <property type="match status" value="1"/>
</dbReference>
<keyword evidence="10" id="KW-1185">Reference proteome</keyword>
<evidence type="ECO:0000313" key="9">
    <source>
        <dbReference type="EMBL" id="KUQ85877.1"/>
    </source>
</evidence>
<keyword evidence="4" id="KW-0732">Signal</keyword>
<evidence type="ECO:0000256" key="1">
    <source>
        <dbReference type="ARBA" id="ARBA00004519"/>
    </source>
</evidence>
<dbReference type="Pfam" id="PF25967">
    <property type="entry name" value="RND-MFP_C"/>
    <property type="match status" value="1"/>
</dbReference>
<dbReference type="InterPro" id="IPR058624">
    <property type="entry name" value="MdtA-like_HH"/>
</dbReference>
<dbReference type="Gene3D" id="2.40.30.170">
    <property type="match status" value="1"/>
</dbReference>
<dbReference type="NCBIfam" id="TIGR01730">
    <property type="entry name" value="RND_mfp"/>
    <property type="match status" value="1"/>
</dbReference>
<dbReference type="SUPFAM" id="SSF111369">
    <property type="entry name" value="HlyD-like secretion proteins"/>
    <property type="match status" value="1"/>
</dbReference>
<dbReference type="Proteomes" id="UP000064715">
    <property type="component" value="Unassembled WGS sequence"/>
</dbReference>
<dbReference type="Pfam" id="PF25944">
    <property type="entry name" value="Beta-barrel_RND"/>
    <property type="match status" value="1"/>
</dbReference>
<evidence type="ECO:0000259" key="6">
    <source>
        <dbReference type="Pfam" id="PF25917"/>
    </source>
</evidence>
<dbReference type="AlphaFoldDB" id="A0A0X4EW18"/>
<dbReference type="EMBL" id="LRCR01000003">
    <property type="protein sequence ID" value="KUQ85877.1"/>
    <property type="molecule type" value="Genomic_DNA"/>
</dbReference>
<feature type="domain" description="Multidrug resistance protein MdtA-like alpha-helical hairpin" evidence="5">
    <location>
        <begin position="98"/>
        <end position="166"/>
    </location>
</feature>
<dbReference type="InterPro" id="IPR058625">
    <property type="entry name" value="MdtA-like_BSH"/>
</dbReference>
<accession>A0A0X4EW18</accession>
<reference evidence="10" key="1">
    <citation type="submission" date="2016-01" db="EMBL/GenBank/DDBJ databases">
        <title>WGS of SAMN04407783.</title>
        <authorList>
            <person name="Adams M."/>
            <person name="Sutton G."/>
            <person name="Nelson K."/>
            <person name="Thaden J."/>
            <person name="Fowler V."/>
            <person name="Mccorrison J."/>
            <person name="Sanka R."/>
            <person name="Brinkac L."/>
            <person name="Nierman W."/>
        </authorList>
    </citation>
    <scope>NUCLEOTIDE SEQUENCE [LARGE SCALE GENOMIC DNA]</scope>
    <source>
        <strain evidence="10">GN04363</strain>
    </source>
</reference>
<feature type="compositionally biased region" description="Basic and acidic residues" evidence="3">
    <location>
        <begin position="129"/>
        <end position="139"/>
    </location>
</feature>
<dbReference type="PANTHER" id="PTHR30158:SF3">
    <property type="entry name" value="MULTIDRUG EFFLUX PUMP SUBUNIT ACRA-RELATED"/>
    <property type="match status" value="1"/>
</dbReference>
<evidence type="ECO:0000256" key="3">
    <source>
        <dbReference type="SAM" id="MobiDB-lite"/>
    </source>
</evidence>
<comment type="caution">
    <text evidence="9">The sequence shown here is derived from an EMBL/GenBank/DDBJ whole genome shotgun (WGS) entry which is preliminary data.</text>
</comment>
<organism evidence="9 10">
    <name type="scientific">Enterobacter genomosp. O</name>
    <dbReference type="NCBI Taxonomy" id="2364150"/>
    <lineage>
        <taxon>Bacteria</taxon>
        <taxon>Pseudomonadati</taxon>
        <taxon>Pseudomonadota</taxon>
        <taxon>Gammaproteobacteria</taxon>
        <taxon>Enterobacterales</taxon>
        <taxon>Enterobacteriaceae</taxon>
        <taxon>Enterobacter</taxon>
        <taxon>Enterobacter cloacae complex</taxon>
        <taxon>Enterobacter cloacae complex clade O</taxon>
    </lineage>
</organism>
<gene>
    <name evidence="9" type="ORF">AWI28_09570</name>
</gene>
<evidence type="ECO:0000259" key="5">
    <source>
        <dbReference type="Pfam" id="PF25876"/>
    </source>
</evidence>
<dbReference type="Gene3D" id="2.40.420.20">
    <property type="match status" value="1"/>
</dbReference>
<feature type="domain" description="Multidrug resistance protein MdtA-like barrel-sandwich hybrid" evidence="6">
    <location>
        <begin position="58"/>
        <end position="198"/>
    </location>
</feature>